<dbReference type="PANTHER" id="PTHR22950:SF689">
    <property type="entry name" value="VESICULAR INHIBITORY AMINO ACID TRANSPORTER"/>
    <property type="match status" value="1"/>
</dbReference>
<organism evidence="11 12">
    <name type="scientific">Tegillarca granosa</name>
    <name type="common">Malaysian cockle</name>
    <name type="synonym">Anadara granosa</name>
    <dbReference type="NCBI Taxonomy" id="220873"/>
    <lineage>
        <taxon>Eukaryota</taxon>
        <taxon>Metazoa</taxon>
        <taxon>Spiralia</taxon>
        <taxon>Lophotrochozoa</taxon>
        <taxon>Mollusca</taxon>
        <taxon>Bivalvia</taxon>
        <taxon>Autobranchia</taxon>
        <taxon>Pteriomorphia</taxon>
        <taxon>Arcoida</taxon>
        <taxon>Arcoidea</taxon>
        <taxon>Arcidae</taxon>
        <taxon>Tegillarca</taxon>
    </lineage>
</organism>
<name>A0ABQ9ERQ2_TEGGR</name>
<feature type="transmembrane region" description="Helical" evidence="9">
    <location>
        <begin position="386"/>
        <end position="406"/>
    </location>
</feature>
<evidence type="ECO:0000256" key="7">
    <source>
        <dbReference type="ARBA" id="ARBA00023136"/>
    </source>
</evidence>
<comment type="similarity">
    <text evidence="2">Belongs to the amino acid/polyamine transporter 2 family.</text>
</comment>
<keyword evidence="12" id="KW-1185">Reference proteome</keyword>
<gene>
    <name evidence="11" type="ORF">KUTeg_016765</name>
</gene>
<feature type="transmembrane region" description="Helical" evidence="9">
    <location>
        <begin position="195"/>
        <end position="215"/>
    </location>
</feature>
<feature type="transmembrane region" description="Helical" evidence="9">
    <location>
        <begin position="221"/>
        <end position="242"/>
    </location>
</feature>
<dbReference type="PANTHER" id="PTHR22950">
    <property type="entry name" value="AMINO ACID TRANSPORTER"/>
    <property type="match status" value="1"/>
</dbReference>
<evidence type="ECO:0000256" key="1">
    <source>
        <dbReference type="ARBA" id="ARBA00004439"/>
    </source>
</evidence>
<dbReference type="Pfam" id="PF01490">
    <property type="entry name" value="Aa_trans"/>
    <property type="match status" value="1"/>
</dbReference>
<evidence type="ECO:0000256" key="3">
    <source>
        <dbReference type="ARBA" id="ARBA00022448"/>
    </source>
</evidence>
<keyword evidence="4 9" id="KW-0812">Transmembrane</keyword>
<sequence>MTISIPRGFRYIRSYFPAWNATKEERMNFAKCSDSETELSVFTNGTVSSKENPSSNLPDFEEEKTNSRIDKNKITEWEAGWNITNAIQGMFIVSFPYAVLQGGYWALFSILFVAYICCHTGKILVDCLYEENTYGTRVRVRSSYVDIANHVLGSRFGGKIVNCAQLIELLMTCILYVLLCGDLLTGIFPDSPVDLSSWIMISTVFLLPCAFLQSLKSVSFLSFWCSMAHMVINVIIIIYCLTRASTWKFDEVQIKINIWTFPISLGIVVFSYTSQIFVPTLEGNLVNQAKFNCMMHWTHIAAAVFKTLFAYIGFVTWGMDTLEVITNNLSSPAFKVSVNTFLVIKALLSYPLPYFAAADLMEATFFRGKPVTVFPVCVDNDHKLKVWAVALRLALVIFTMLLAIFIPHFSILMGLIGSFTGTMLSLIWPCYFHLYIKWKELKWYSKFVDICIIIMGVFVGGIGIYYSGRALINALNGIPEVHSRPLGLLYSELVLLNEPFVCNCDKTSAVESSLMISGSSCETGYCRTRTDRSPYSFNRFI</sequence>
<feature type="transmembrane region" description="Helical" evidence="9">
    <location>
        <begin position="297"/>
        <end position="317"/>
    </location>
</feature>
<feature type="transmembrane region" description="Helical" evidence="9">
    <location>
        <begin position="254"/>
        <end position="277"/>
    </location>
</feature>
<accession>A0ABQ9ERQ2</accession>
<proteinExistence type="inferred from homology"/>
<keyword evidence="7 9" id="KW-0472">Membrane</keyword>
<evidence type="ECO:0000256" key="4">
    <source>
        <dbReference type="ARBA" id="ARBA00022692"/>
    </source>
</evidence>
<evidence type="ECO:0000259" key="10">
    <source>
        <dbReference type="Pfam" id="PF01490"/>
    </source>
</evidence>
<feature type="transmembrane region" description="Helical" evidence="9">
    <location>
        <begin position="447"/>
        <end position="466"/>
    </location>
</feature>
<dbReference type="InterPro" id="IPR013057">
    <property type="entry name" value="AA_transpt_TM"/>
</dbReference>
<evidence type="ECO:0000256" key="5">
    <source>
        <dbReference type="ARBA" id="ARBA00022775"/>
    </source>
</evidence>
<dbReference type="Proteomes" id="UP001217089">
    <property type="component" value="Unassembled WGS sequence"/>
</dbReference>
<keyword evidence="8" id="KW-0968">Cytoplasmic vesicle</keyword>
<reference evidence="11 12" key="1">
    <citation type="submission" date="2022-12" db="EMBL/GenBank/DDBJ databases">
        <title>Chromosome-level genome of Tegillarca granosa.</title>
        <authorList>
            <person name="Kim J."/>
        </authorList>
    </citation>
    <scope>NUCLEOTIDE SEQUENCE [LARGE SCALE GENOMIC DNA]</scope>
    <source>
        <strain evidence="11">Teg-2019</strain>
        <tissue evidence="11">Adductor muscle</tissue>
    </source>
</reference>
<evidence type="ECO:0000256" key="9">
    <source>
        <dbReference type="SAM" id="Phobius"/>
    </source>
</evidence>
<feature type="transmembrane region" description="Helical" evidence="9">
    <location>
        <begin position="412"/>
        <end position="435"/>
    </location>
</feature>
<evidence type="ECO:0000256" key="6">
    <source>
        <dbReference type="ARBA" id="ARBA00022989"/>
    </source>
</evidence>
<keyword evidence="6 9" id="KW-1133">Transmembrane helix</keyword>
<evidence type="ECO:0000256" key="8">
    <source>
        <dbReference type="ARBA" id="ARBA00023329"/>
    </source>
</evidence>
<evidence type="ECO:0000313" key="11">
    <source>
        <dbReference type="EMBL" id="KAJ8306220.1"/>
    </source>
</evidence>
<dbReference type="Gene3D" id="1.20.1740.10">
    <property type="entry name" value="Amino acid/polyamine transporter I"/>
    <property type="match status" value="1"/>
</dbReference>
<keyword evidence="3" id="KW-0813">Transport</keyword>
<evidence type="ECO:0000256" key="2">
    <source>
        <dbReference type="ARBA" id="ARBA00008066"/>
    </source>
</evidence>
<feature type="domain" description="Amino acid transporter transmembrane" evidence="10">
    <location>
        <begin position="73"/>
        <end position="465"/>
    </location>
</feature>
<keyword evidence="5" id="KW-0532">Neurotransmitter transport</keyword>
<comment type="subcellular location">
    <subcellularLocation>
        <location evidence="1">Cytoplasmic vesicle membrane</location>
        <topology evidence="1">Multi-pass membrane protein</topology>
    </subcellularLocation>
</comment>
<evidence type="ECO:0000313" key="12">
    <source>
        <dbReference type="Proteomes" id="UP001217089"/>
    </source>
</evidence>
<feature type="transmembrane region" description="Helical" evidence="9">
    <location>
        <begin position="169"/>
        <end position="188"/>
    </location>
</feature>
<protein>
    <recommendedName>
        <fullName evidence="10">Amino acid transporter transmembrane domain-containing protein</fullName>
    </recommendedName>
</protein>
<dbReference type="EMBL" id="JARBDR010000813">
    <property type="protein sequence ID" value="KAJ8306220.1"/>
    <property type="molecule type" value="Genomic_DNA"/>
</dbReference>
<comment type="caution">
    <text evidence="11">The sequence shown here is derived from an EMBL/GenBank/DDBJ whole genome shotgun (WGS) entry which is preliminary data.</text>
</comment>